<proteinExistence type="predicted"/>
<dbReference type="PANTHER" id="PTHR33103:SF19">
    <property type="entry name" value="OS09G0544700 PROTEIN"/>
    <property type="match status" value="1"/>
</dbReference>
<dbReference type="PANTHER" id="PTHR33103">
    <property type="entry name" value="OS01G0153900 PROTEIN"/>
    <property type="match status" value="1"/>
</dbReference>
<reference evidence="1 2" key="1">
    <citation type="submission" date="2018-10" db="EMBL/GenBank/DDBJ databases">
        <title>A high-quality apple genome assembly.</title>
        <authorList>
            <person name="Hu J."/>
        </authorList>
    </citation>
    <scope>NUCLEOTIDE SEQUENCE [LARGE SCALE GENOMIC DNA]</scope>
    <source>
        <strain evidence="2">cv. HFTH1</strain>
        <tissue evidence="1">Young leaf</tissue>
    </source>
</reference>
<accession>A0A498HUW6</accession>
<dbReference type="InterPro" id="IPR007750">
    <property type="entry name" value="DUF674"/>
</dbReference>
<dbReference type="AlphaFoldDB" id="A0A498HUW6"/>
<sequence length="109" mass="12342">MCRVRWFLVHPNYFFYFTYCRETPAYSGAGKVGYVKGLVTYMILDDLEVKPMSISSCIALLNRFSERDVGVLEEKVVDLGLDVVSLPKFSLFVMGLISLFTMCSINGFA</sequence>
<organism evidence="1 2">
    <name type="scientific">Malus domestica</name>
    <name type="common">Apple</name>
    <name type="synonym">Pyrus malus</name>
    <dbReference type="NCBI Taxonomy" id="3750"/>
    <lineage>
        <taxon>Eukaryota</taxon>
        <taxon>Viridiplantae</taxon>
        <taxon>Streptophyta</taxon>
        <taxon>Embryophyta</taxon>
        <taxon>Tracheophyta</taxon>
        <taxon>Spermatophyta</taxon>
        <taxon>Magnoliopsida</taxon>
        <taxon>eudicotyledons</taxon>
        <taxon>Gunneridae</taxon>
        <taxon>Pentapetalae</taxon>
        <taxon>rosids</taxon>
        <taxon>fabids</taxon>
        <taxon>Rosales</taxon>
        <taxon>Rosaceae</taxon>
        <taxon>Amygdaloideae</taxon>
        <taxon>Maleae</taxon>
        <taxon>Malus</taxon>
    </lineage>
</organism>
<protein>
    <submittedName>
        <fullName evidence="1">Uncharacterized protein</fullName>
    </submittedName>
</protein>
<evidence type="ECO:0000313" key="1">
    <source>
        <dbReference type="EMBL" id="RXH74064.1"/>
    </source>
</evidence>
<dbReference type="EMBL" id="RDQH01000341">
    <property type="protein sequence ID" value="RXH74064.1"/>
    <property type="molecule type" value="Genomic_DNA"/>
</dbReference>
<keyword evidence="2" id="KW-1185">Reference proteome</keyword>
<dbReference type="Proteomes" id="UP000290289">
    <property type="component" value="Chromosome 15"/>
</dbReference>
<evidence type="ECO:0000313" key="2">
    <source>
        <dbReference type="Proteomes" id="UP000290289"/>
    </source>
</evidence>
<comment type="caution">
    <text evidence="1">The sequence shown here is derived from an EMBL/GenBank/DDBJ whole genome shotgun (WGS) entry which is preliminary data.</text>
</comment>
<name>A0A498HUW6_MALDO</name>
<gene>
    <name evidence="1" type="ORF">DVH24_021244</name>
</gene>
<dbReference type="Pfam" id="PF05056">
    <property type="entry name" value="DUF674"/>
    <property type="match status" value="1"/>
</dbReference>